<dbReference type="InterPro" id="IPR015424">
    <property type="entry name" value="PyrdxlP-dep_Trfase"/>
</dbReference>
<feature type="domain" description="RING-type" evidence="8">
    <location>
        <begin position="528"/>
        <end position="565"/>
    </location>
</feature>
<feature type="non-terminal residue" evidence="9">
    <location>
        <position position="1421"/>
    </location>
</feature>
<dbReference type="SUPFAM" id="SSF57850">
    <property type="entry name" value="RING/U-box"/>
    <property type="match status" value="1"/>
</dbReference>
<evidence type="ECO:0000313" key="10">
    <source>
        <dbReference type="Proteomes" id="UP001057375"/>
    </source>
</evidence>
<evidence type="ECO:0000256" key="1">
    <source>
        <dbReference type="ARBA" id="ARBA00022723"/>
    </source>
</evidence>
<keyword evidence="4" id="KW-0560">Oxidoreductase</keyword>
<dbReference type="InterPro" id="IPR015421">
    <property type="entry name" value="PyrdxlP-dep_Trfase_major"/>
</dbReference>
<feature type="coiled-coil region" evidence="6">
    <location>
        <begin position="1286"/>
        <end position="1346"/>
    </location>
</feature>
<dbReference type="NCBIfam" id="NF001696">
    <property type="entry name" value="PRK00451.1"/>
    <property type="match status" value="1"/>
</dbReference>
<sequence length="1421" mass="159430">MLPSLTKDSFSSLLRCASSGITASSFKHPYLNHTAVSRARAFEEIGIKTIDELFEDIPAEYRVKDDLKLGAPMKEADVVAHMTSLSEQNLTASKSKGFFLGAGAYRHYFPLNLAHIFSRTEFLTAYTPYQPEVSQGTLQGLFEYQTYIKRITGLDVANASLYDGATATAEAALMACRCTRRKEILFARSNLHPHYAEVVETYAKHNPSAITIIGEQGHVDGKKTLRSLCDEVKVRGKKVAAVLVQTPDILGNVHDFRALAECCHKNKSLLIVTVPELASLGLVVSPGDLGADICVGDATSLASGLAFGGATVGFISCRKKYMRQMPGRYIGQTVDADGKRAFCITLATREQHIRREKATSNICTASSLLANTFSAHMATLGELGFRELSERCHEKAMLLRECIVAECPQCEILTGKEFFSELCVRLPEGVDAASFVDRMAKEKDILIGVPCSRLFGKESLAASDLDERCMLMCTSELTTEEEIAAVVKELKLTKKWSITDWAGSSGWKMRLILAKETMDCELNEQFLCPICHKEIKSLFSLPCGHCFCDQCIFSVREAKCCIECKIPIIPSNIIKIDSDHLQYLKDTLDIMPLEEVDVPKEQIFDECDELPVIFAIKAQKAKYQHEMKQSDDQKKLPMRELSLSVRSEIEPKTADIRTLSIEKLLEYCISANSDIRIKAMGEFLDQRISLNKFGITEQALRDMHTKINPAIIESKANVQSAIPFLYRQVEFISAIQLSDFTKASKSSIIVAVCELVYHILYFARLFAIPIAHNDEMSKEFHSKAVLFYNRRGQFSESIGAECEIACALLICCSHVYCLPNTISACRDILVYVWGVYDKILFSRSPYINTITLGLLGACWSNGETEWNRRQIRPSQKPYRYSFGTSTEQPIAVKDEDEEPKCHEKEKEEEESEEEQSKEREDVHHQGSYKEDIDSSMTISLSASSKDHLRGLPPRSFSSSVRSKSAASSHSIAYSSSSSFEHSTDALIRQFSLEGVLFALPSLMSFILPSVPSPPLSCSLPFISFVTNMLTACDSFTHQDFCLRGQVWKKSVSGLVEAVRDPISFVELQGLCGGCVDCRNMSIRARGERDKCICGKDVTHPGTMCLCDAGKRCTCGQTDGSGKGLERIAYLCVGAGLIECHAQLQMRAKRKREDAGTKDKDSSSALCFHVEPKYEQPEDQCVFFPGFESKIFHAHLETDGFHPPTFGESVDILLAAIEDNNVHTLKMVFHILSLFSFTPLVQHLVYVLVKRSERNFTLFKQLIRVYDYIQSVAFRLVSLRALYLDDINEMELDLISLDEKIQKHQKEKTKMRKSYEELDETLKTTKKKSFQDKMEAIDVKIDKLTEESFVIAKNIDEKLFTEMSKSFGCTTTKEVMDSVKELKMTDDKWELCNFTSYATDFFTIIQESSGVMPDIKRKFLLG</sequence>
<dbReference type="InterPro" id="IPR049315">
    <property type="entry name" value="GDC-P_N"/>
</dbReference>
<proteinExistence type="predicted"/>
<keyword evidence="10" id="KW-1185">Reference proteome</keyword>
<evidence type="ECO:0000313" key="9">
    <source>
        <dbReference type="EMBL" id="GKT32847.1"/>
    </source>
</evidence>
<dbReference type="InterPro" id="IPR023010">
    <property type="entry name" value="GcvPA"/>
</dbReference>
<reference evidence="9" key="1">
    <citation type="submission" date="2022-03" db="EMBL/GenBank/DDBJ databases">
        <title>Draft genome sequence of Aduncisulcus paluster, a free-living microaerophilic Fornicata.</title>
        <authorList>
            <person name="Yuyama I."/>
            <person name="Kume K."/>
            <person name="Tamura T."/>
            <person name="Inagaki Y."/>
            <person name="Hashimoto T."/>
        </authorList>
    </citation>
    <scope>NUCLEOTIDE SEQUENCE</scope>
    <source>
        <strain evidence="9">NY0171</strain>
    </source>
</reference>
<evidence type="ECO:0000256" key="4">
    <source>
        <dbReference type="ARBA" id="ARBA00023002"/>
    </source>
</evidence>
<comment type="caution">
    <text evidence="9">The sequence shown here is derived from an EMBL/GenBank/DDBJ whole genome shotgun (WGS) entry which is preliminary data.</text>
</comment>
<feature type="compositionally biased region" description="Basic and acidic residues" evidence="7">
    <location>
        <begin position="914"/>
        <end position="932"/>
    </location>
</feature>
<gene>
    <name evidence="9" type="ORF">ADUPG1_006903</name>
</gene>
<dbReference type="InterPro" id="IPR017907">
    <property type="entry name" value="Znf_RING_CS"/>
</dbReference>
<dbReference type="PANTHER" id="PTHR42806:SF1">
    <property type="entry name" value="GLYCINE DEHYDROGENASE (DECARBOXYLATING)"/>
    <property type="match status" value="1"/>
</dbReference>
<evidence type="ECO:0000256" key="3">
    <source>
        <dbReference type="ARBA" id="ARBA00022833"/>
    </source>
</evidence>
<dbReference type="SUPFAM" id="SSF53383">
    <property type="entry name" value="PLP-dependent transferases"/>
    <property type="match status" value="1"/>
</dbReference>
<keyword evidence="1" id="KW-0479">Metal-binding</keyword>
<dbReference type="Gene3D" id="3.40.640.10">
    <property type="entry name" value="Type I PLP-dependent aspartate aminotransferase-like (Major domain)"/>
    <property type="match status" value="1"/>
</dbReference>
<name>A0ABQ5KK12_9EUKA</name>
<feature type="region of interest" description="Disordered" evidence="7">
    <location>
        <begin position="887"/>
        <end position="932"/>
    </location>
</feature>
<dbReference type="Pfam" id="PF02347">
    <property type="entry name" value="GDC-P"/>
    <property type="match status" value="1"/>
</dbReference>
<dbReference type="Gene3D" id="3.30.40.10">
    <property type="entry name" value="Zinc/RING finger domain, C3HC4 (zinc finger)"/>
    <property type="match status" value="1"/>
</dbReference>
<dbReference type="PANTHER" id="PTHR42806">
    <property type="entry name" value="GLYCINE CLEAVAGE SYSTEM P-PROTEIN"/>
    <property type="match status" value="1"/>
</dbReference>
<organism evidence="9 10">
    <name type="scientific">Aduncisulcus paluster</name>
    <dbReference type="NCBI Taxonomy" id="2918883"/>
    <lineage>
        <taxon>Eukaryota</taxon>
        <taxon>Metamonada</taxon>
        <taxon>Carpediemonas-like organisms</taxon>
        <taxon>Aduncisulcus</taxon>
    </lineage>
</organism>
<evidence type="ECO:0000256" key="6">
    <source>
        <dbReference type="SAM" id="Coils"/>
    </source>
</evidence>
<keyword evidence="3" id="KW-0862">Zinc</keyword>
<dbReference type="Proteomes" id="UP001057375">
    <property type="component" value="Unassembled WGS sequence"/>
</dbReference>
<dbReference type="InterPro" id="IPR001841">
    <property type="entry name" value="Znf_RING"/>
</dbReference>
<evidence type="ECO:0000259" key="8">
    <source>
        <dbReference type="PROSITE" id="PS50089"/>
    </source>
</evidence>
<dbReference type="Gene3D" id="3.90.1150.10">
    <property type="entry name" value="Aspartate Aminotransferase, domain 1"/>
    <property type="match status" value="1"/>
</dbReference>
<keyword evidence="2 5" id="KW-0863">Zinc-finger</keyword>
<protein>
    <submittedName>
        <fullName evidence="9">Probable glycine dehydrogenase (Decarboxylating) subunit 1</fullName>
    </submittedName>
</protein>
<dbReference type="InterPro" id="IPR015422">
    <property type="entry name" value="PyrdxlP-dep_Trfase_small"/>
</dbReference>
<evidence type="ECO:0000256" key="5">
    <source>
        <dbReference type="PROSITE-ProRule" id="PRU00175"/>
    </source>
</evidence>
<evidence type="ECO:0000256" key="2">
    <source>
        <dbReference type="ARBA" id="ARBA00022771"/>
    </source>
</evidence>
<dbReference type="EMBL" id="BQXS01010071">
    <property type="protein sequence ID" value="GKT32847.1"/>
    <property type="molecule type" value="Genomic_DNA"/>
</dbReference>
<dbReference type="CDD" id="cd16449">
    <property type="entry name" value="RING-HC"/>
    <property type="match status" value="1"/>
</dbReference>
<dbReference type="InterPro" id="IPR013083">
    <property type="entry name" value="Znf_RING/FYVE/PHD"/>
</dbReference>
<evidence type="ECO:0000256" key="7">
    <source>
        <dbReference type="SAM" id="MobiDB-lite"/>
    </source>
</evidence>
<accession>A0ABQ5KK12</accession>
<dbReference type="PROSITE" id="PS00518">
    <property type="entry name" value="ZF_RING_1"/>
    <property type="match status" value="1"/>
</dbReference>
<keyword evidence="6" id="KW-0175">Coiled coil</keyword>
<dbReference type="PROSITE" id="PS50089">
    <property type="entry name" value="ZF_RING_2"/>
    <property type="match status" value="1"/>
</dbReference>